<name>A0A9Q3PD85_9BASI</name>
<evidence type="ECO:0000256" key="6">
    <source>
        <dbReference type="ARBA" id="ARBA00022842"/>
    </source>
</evidence>
<dbReference type="GO" id="GO:0003887">
    <property type="term" value="F:DNA-directed DNA polymerase activity"/>
    <property type="evidence" value="ECO:0007669"/>
    <property type="project" value="UniProtKB-KW"/>
</dbReference>
<proteinExistence type="predicted"/>
<dbReference type="InterPro" id="IPR039537">
    <property type="entry name" value="Retrotran_Ty1/copia-like"/>
</dbReference>
<keyword evidence="1" id="KW-0548">Nucleotidyltransferase</keyword>
<dbReference type="GO" id="GO:0015074">
    <property type="term" value="P:DNA integration"/>
    <property type="evidence" value="ECO:0007669"/>
    <property type="project" value="UniProtKB-KW"/>
</dbReference>
<evidence type="ECO:0000256" key="1">
    <source>
        <dbReference type="ARBA" id="ARBA00022695"/>
    </source>
</evidence>
<gene>
    <name evidence="13" type="ORF">O181_096162</name>
</gene>
<keyword evidence="11" id="KW-0511">Multifunctional enzyme</keyword>
<evidence type="ECO:0000256" key="4">
    <source>
        <dbReference type="ARBA" id="ARBA00022759"/>
    </source>
</evidence>
<organism evidence="13 14">
    <name type="scientific">Austropuccinia psidii MF-1</name>
    <dbReference type="NCBI Taxonomy" id="1389203"/>
    <lineage>
        <taxon>Eukaryota</taxon>
        <taxon>Fungi</taxon>
        <taxon>Dikarya</taxon>
        <taxon>Basidiomycota</taxon>
        <taxon>Pucciniomycotina</taxon>
        <taxon>Pucciniomycetes</taxon>
        <taxon>Pucciniales</taxon>
        <taxon>Sphaerophragmiaceae</taxon>
        <taxon>Austropuccinia</taxon>
    </lineage>
</organism>
<dbReference type="InterPro" id="IPR012337">
    <property type="entry name" value="RNaseH-like_sf"/>
</dbReference>
<dbReference type="InterPro" id="IPR036397">
    <property type="entry name" value="RNaseH_sf"/>
</dbReference>
<sequence length="458" mass="52446">MSALYTPEKNPFSKRGNQTTVNKSRCLLKDSGLSLSYWGEAANTAVYLENLTPNKAIYFQTPYFKWFEQHPSIKNLHPFGCKATSLILPPPNKFDQKGELGIFIGYGEGHQTYWILNLETDSNKADTFTISDNFYLPIIDPNVKIDRISHPNEENPTQTSNTLANVENEIPIQPIDHDLQIESTDSEDIITNQNSLLNYKGYICTNEPINKSKENIDEVGNTRNILNTSRRPKQSANFSKLTILDPKNYKKAINSVESKNWEEAISQELQNMAKHSVWSPCNELTNCKPLTTTWVLKKRTDENGNLSRFKARLCVQGLNQREGIDYSEFFSPTGRDTFRNGGDNKPKKKIVIRSKQQIKYDELQGVVPLGGRTTNDEFKYKIKQHFNMEDLGKAKYALGIRITQETNYISLLQDKFVDEILEEFNLTNYKPITALLSGNIKDLKNEMEDQPQKAPFNY</sequence>
<dbReference type="Pfam" id="PF07727">
    <property type="entry name" value="RVT_2"/>
    <property type="match status" value="2"/>
</dbReference>
<dbReference type="GO" id="GO:0006310">
    <property type="term" value="P:DNA recombination"/>
    <property type="evidence" value="ECO:0007669"/>
    <property type="project" value="UniProtKB-KW"/>
</dbReference>
<dbReference type="GO" id="GO:0003676">
    <property type="term" value="F:nucleic acid binding"/>
    <property type="evidence" value="ECO:0007669"/>
    <property type="project" value="InterPro"/>
</dbReference>
<keyword evidence="9" id="KW-0808">Transferase</keyword>
<keyword evidence="9" id="KW-0239">DNA-directed DNA polymerase</keyword>
<dbReference type="GO" id="GO:0004519">
    <property type="term" value="F:endonuclease activity"/>
    <property type="evidence" value="ECO:0007669"/>
    <property type="project" value="UniProtKB-KW"/>
</dbReference>
<comment type="caution">
    <text evidence="13">The sequence shown here is derived from an EMBL/GenBank/DDBJ whole genome shotgun (WGS) entry which is preliminary data.</text>
</comment>
<keyword evidence="6" id="KW-0460">Magnesium</keyword>
<evidence type="ECO:0000256" key="2">
    <source>
        <dbReference type="ARBA" id="ARBA00022722"/>
    </source>
</evidence>
<dbReference type="Gene3D" id="3.30.420.10">
    <property type="entry name" value="Ribonuclease H-like superfamily/Ribonuclease H"/>
    <property type="match status" value="1"/>
</dbReference>
<evidence type="ECO:0000256" key="5">
    <source>
        <dbReference type="ARBA" id="ARBA00022801"/>
    </source>
</evidence>
<evidence type="ECO:0000313" key="14">
    <source>
        <dbReference type="Proteomes" id="UP000765509"/>
    </source>
</evidence>
<keyword evidence="14" id="KW-1185">Reference proteome</keyword>
<feature type="domain" description="Reverse transcriptase Ty1/copia-type" evidence="12">
    <location>
        <begin position="376"/>
        <end position="433"/>
    </location>
</feature>
<keyword evidence="3" id="KW-0479">Metal-binding</keyword>
<keyword evidence="8" id="KW-0695">RNA-directed DNA polymerase</keyword>
<dbReference type="GO" id="GO:0046872">
    <property type="term" value="F:metal ion binding"/>
    <property type="evidence" value="ECO:0007669"/>
    <property type="project" value="UniProtKB-KW"/>
</dbReference>
<keyword evidence="5" id="KW-0378">Hydrolase</keyword>
<evidence type="ECO:0000313" key="13">
    <source>
        <dbReference type="EMBL" id="MBW0556447.1"/>
    </source>
</evidence>
<reference evidence="13" key="1">
    <citation type="submission" date="2021-03" db="EMBL/GenBank/DDBJ databases">
        <title>Draft genome sequence of rust myrtle Austropuccinia psidii MF-1, a brazilian biotype.</title>
        <authorList>
            <person name="Quecine M.C."/>
            <person name="Pachon D.M.R."/>
            <person name="Bonatelli M.L."/>
            <person name="Correr F.H."/>
            <person name="Franceschini L.M."/>
            <person name="Leite T.F."/>
            <person name="Margarido G.R.A."/>
            <person name="Almeida C.A."/>
            <person name="Ferrarezi J.A."/>
            <person name="Labate C.A."/>
        </authorList>
    </citation>
    <scope>NUCLEOTIDE SEQUENCE</scope>
    <source>
        <strain evidence="13">MF-1</strain>
    </source>
</reference>
<dbReference type="PANTHER" id="PTHR42648:SF11">
    <property type="entry name" value="TRANSPOSON TY4-P GAG-POL POLYPROTEIN"/>
    <property type="match status" value="1"/>
</dbReference>
<evidence type="ECO:0000259" key="12">
    <source>
        <dbReference type="Pfam" id="PF07727"/>
    </source>
</evidence>
<dbReference type="AlphaFoldDB" id="A0A9Q3PD85"/>
<keyword evidence="10" id="KW-0233">DNA recombination</keyword>
<dbReference type="GO" id="GO:0003964">
    <property type="term" value="F:RNA-directed DNA polymerase activity"/>
    <property type="evidence" value="ECO:0007669"/>
    <property type="project" value="UniProtKB-KW"/>
</dbReference>
<feature type="domain" description="Reverse transcriptase Ty1/copia-type" evidence="12">
    <location>
        <begin position="277"/>
        <end position="333"/>
    </location>
</feature>
<protein>
    <recommendedName>
        <fullName evidence="12">Reverse transcriptase Ty1/copia-type domain-containing protein</fullName>
    </recommendedName>
</protein>
<evidence type="ECO:0000256" key="10">
    <source>
        <dbReference type="ARBA" id="ARBA00023172"/>
    </source>
</evidence>
<dbReference type="PANTHER" id="PTHR42648">
    <property type="entry name" value="TRANSPOSASE, PUTATIVE-RELATED"/>
    <property type="match status" value="1"/>
</dbReference>
<keyword evidence="4" id="KW-0255">Endonuclease</keyword>
<evidence type="ECO:0000256" key="8">
    <source>
        <dbReference type="ARBA" id="ARBA00022918"/>
    </source>
</evidence>
<keyword evidence="7" id="KW-0229">DNA integration</keyword>
<evidence type="ECO:0000256" key="3">
    <source>
        <dbReference type="ARBA" id="ARBA00022723"/>
    </source>
</evidence>
<accession>A0A9Q3PD85</accession>
<dbReference type="Proteomes" id="UP000765509">
    <property type="component" value="Unassembled WGS sequence"/>
</dbReference>
<dbReference type="GO" id="GO:0016787">
    <property type="term" value="F:hydrolase activity"/>
    <property type="evidence" value="ECO:0007669"/>
    <property type="project" value="UniProtKB-KW"/>
</dbReference>
<dbReference type="InterPro" id="IPR013103">
    <property type="entry name" value="RVT_2"/>
</dbReference>
<evidence type="ECO:0000256" key="9">
    <source>
        <dbReference type="ARBA" id="ARBA00022932"/>
    </source>
</evidence>
<evidence type="ECO:0000256" key="7">
    <source>
        <dbReference type="ARBA" id="ARBA00022908"/>
    </source>
</evidence>
<dbReference type="EMBL" id="AVOT02063917">
    <property type="protein sequence ID" value="MBW0556447.1"/>
    <property type="molecule type" value="Genomic_DNA"/>
</dbReference>
<keyword evidence="2" id="KW-0540">Nuclease</keyword>
<evidence type="ECO:0000256" key="11">
    <source>
        <dbReference type="ARBA" id="ARBA00023268"/>
    </source>
</evidence>
<dbReference type="SUPFAM" id="SSF53098">
    <property type="entry name" value="Ribonuclease H-like"/>
    <property type="match status" value="1"/>
</dbReference>